<name>A0ABW5CKD7_9HYPH</name>
<dbReference type="InterPro" id="IPR029063">
    <property type="entry name" value="SAM-dependent_MTases_sf"/>
</dbReference>
<evidence type="ECO:0000313" key="8">
    <source>
        <dbReference type="EMBL" id="MFD2237243.1"/>
    </source>
</evidence>
<evidence type="ECO:0000256" key="2">
    <source>
        <dbReference type="ARBA" id="ARBA00022603"/>
    </source>
</evidence>
<keyword evidence="3 6" id="KW-0808">Transferase</keyword>
<keyword evidence="1" id="KW-0479">Metal-binding</keyword>
<dbReference type="PROSITE" id="PS51687">
    <property type="entry name" value="SAM_MT_RNA_M5U"/>
    <property type="match status" value="1"/>
</dbReference>
<feature type="binding site" evidence="6">
    <location>
        <position position="269"/>
    </location>
    <ligand>
        <name>S-adenosyl-L-methionine</name>
        <dbReference type="ChEBI" id="CHEBI:59789"/>
    </ligand>
</feature>
<dbReference type="InterPro" id="IPR010280">
    <property type="entry name" value="U5_MeTrfase_fam"/>
</dbReference>
<accession>A0ABW5CKD7</accession>
<dbReference type="InterPro" id="IPR030390">
    <property type="entry name" value="MeTrfase_TrmA_AS"/>
</dbReference>
<evidence type="ECO:0000256" key="3">
    <source>
        <dbReference type="ARBA" id="ARBA00022679"/>
    </source>
</evidence>
<dbReference type="PANTHER" id="PTHR11061">
    <property type="entry name" value="RNA M5U METHYLTRANSFERASE"/>
    <property type="match status" value="1"/>
</dbReference>
<dbReference type="Proteomes" id="UP001597371">
    <property type="component" value="Unassembled WGS sequence"/>
</dbReference>
<sequence>MNEIVRIESLGAKGDGVAAGPLFVPFSLPGEELEILRDGQRARIGSILRASPERQEAPCPHFGACGGCDLQHASPGLYRAFKQDVVAEAFRRAGIETEVFPLVPCAPATRRRAVFTALRAGNRVLLGFHQAQSHRIEDLKTCLVVVPEIERALPLLRRFAALMVDRKRPLRLTVFAGPMGLDLSLDDTAKMNETLRRQAVSLALEADLARLTVSGESLVESRRPLVDLGGMAVEVPPGAFLQAVASAEAAMARLVGGHLAGAKAVADLFCGVGTFALRLARSHAVHALESDAPALAALDKASRVAGSLRPIAIERRDLFRRPLTVKELARFEGLVFDPPRAGAEAQAREIAASKVSSVAAVSCNPATLARDAKILIDGGYRLVSVTPIDQFLWSHHVEAVALFTR</sequence>
<evidence type="ECO:0000256" key="5">
    <source>
        <dbReference type="ARBA" id="ARBA00023014"/>
    </source>
</evidence>
<dbReference type="PANTHER" id="PTHR11061:SF49">
    <property type="entry name" value="23S RRNA (URACIL(1939)-C(5))-METHYLTRANSFERASE RLMD"/>
    <property type="match status" value="1"/>
</dbReference>
<dbReference type="Gene3D" id="2.40.50.140">
    <property type="entry name" value="Nucleic acid-binding proteins"/>
    <property type="match status" value="1"/>
</dbReference>
<gene>
    <name evidence="8" type="ORF">ACFSKQ_07155</name>
</gene>
<dbReference type="EMBL" id="JBHUIJ010000006">
    <property type="protein sequence ID" value="MFD2237243.1"/>
    <property type="molecule type" value="Genomic_DNA"/>
</dbReference>
<dbReference type="InterPro" id="IPR012340">
    <property type="entry name" value="NA-bd_OB-fold"/>
</dbReference>
<evidence type="ECO:0000256" key="7">
    <source>
        <dbReference type="PROSITE-ProRule" id="PRU10015"/>
    </source>
</evidence>
<dbReference type="Pfam" id="PF05958">
    <property type="entry name" value="tRNA_U5-meth_tr"/>
    <property type="match status" value="1"/>
</dbReference>
<feature type="binding site" evidence="6">
    <location>
        <position position="242"/>
    </location>
    <ligand>
        <name>S-adenosyl-L-methionine</name>
        <dbReference type="ChEBI" id="CHEBI:59789"/>
    </ligand>
</feature>
<feature type="active site" evidence="7">
    <location>
        <position position="363"/>
    </location>
</feature>
<organism evidence="8 9">
    <name type="scientific">Aureimonas populi</name>
    <dbReference type="NCBI Taxonomy" id="1701758"/>
    <lineage>
        <taxon>Bacteria</taxon>
        <taxon>Pseudomonadati</taxon>
        <taxon>Pseudomonadota</taxon>
        <taxon>Alphaproteobacteria</taxon>
        <taxon>Hyphomicrobiales</taxon>
        <taxon>Aurantimonadaceae</taxon>
        <taxon>Aureimonas</taxon>
    </lineage>
</organism>
<reference evidence="9" key="1">
    <citation type="journal article" date="2019" name="Int. J. Syst. Evol. Microbiol.">
        <title>The Global Catalogue of Microorganisms (GCM) 10K type strain sequencing project: providing services to taxonomists for standard genome sequencing and annotation.</title>
        <authorList>
            <consortium name="The Broad Institute Genomics Platform"/>
            <consortium name="The Broad Institute Genome Sequencing Center for Infectious Disease"/>
            <person name="Wu L."/>
            <person name="Ma J."/>
        </authorList>
    </citation>
    <scope>NUCLEOTIDE SEQUENCE [LARGE SCALE GENOMIC DNA]</scope>
    <source>
        <strain evidence="9">ZS-35-S2</strain>
    </source>
</reference>
<keyword evidence="1" id="KW-0004">4Fe-4S</keyword>
<dbReference type="SUPFAM" id="SSF53335">
    <property type="entry name" value="S-adenosyl-L-methionine-dependent methyltransferases"/>
    <property type="match status" value="1"/>
</dbReference>
<dbReference type="GO" id="GO:0008168">
    <property type="term" value="F:methyltransferase activity"/>
    <property type="evidence" value="ECO:0007669"/>
    <property type="project" value="UniProtKB-KW"/>
</dbReference>
<evidence type="ECO:0000256" key="4">
    <source>
        <dbReference type="ARBA" id="ARBA00022691"/>
    </source>
</evidence>
<evidence type="ECO:0000256" key="6">
    <source>
        <dbReference type="PROSITE-ProRule" id="PRU01024"/>
    </source>
</evidence>
<comment type="caution">
    <text evidence="8">The sequence shown here is derived from an EMBL/GenBank/DDBJ whole genome shotgun (WGS) entry which is preliminary data.</text>
</comment>
<protein>
    <submittedName>
        <fullName evidence="8">Class I SAM-dependent RNA methyltransferase</fullName>
        <ecNumber evidence="8">2.1.1.-</ecNumber>
    </submittedName>
</protein>
<evidence type="ECO:0000256" key="1">
    <source>
        <dbReference type="ARBA" id="ARBA00022485"/>
    </source>
</evidence>
<keyword evidence="2 6" id="KW-0489">Methyltransferase</keyword>
<keyword evidence="9" id="KW-1185">Reference proteome</keyword>
<dbReference type="Gene3D" id="3.40.50.150">
    <property type="entry name" value="Vaccinia Virus protein VP39"/>
    <property type="match status" value="1"/>
</dbReference>
<feature type="binding site" evidence="6">
    <location>
        <position position="337"/>
    </location>
    <ligand>
        <name>S-adenosyl-L-methionine</name>
        <dbReference type="ChEBI" id="CHEBI:59789"/>
    </ligand>
</feature>
<feature type="binding site" evidence="6">
    <location>
        <position position="289"/>
    </location>
    <ligand>
        <name>S-adenosyl-L-methionine</name>
        <dbReference type="ChEBI" id="CHEBI:59789"/>
    </ligand>
</feature>
<dbReference type="GO" id="GO:0032259">
    <property type="term" value="P:methylation"/>
    <property type="evidence" value="ECO:0007669"/>
    <property type="project" value="UniProtKB-KW"/>
</dbReference>
<keyword evidence="4 6" id="KW-0949">S-adenosyl-L-methionine</keyword>
<dbReference type="RefSeq" id="WP_209736631.1">
    <property type="nucleotide sequence ID" value="NZ_CP072611.1"/>
</dbReference>
<dbReference type="Gene3D" id="2.40.50.1070">
    <property type="match status" value="1"/>
</dbReference>
<dbReference type="PROSITE" id="PS01230">
    <property type="entry name" value="TRMA_1"/>
    <property type="match status" value="1"/>
</dbReference>
<keyword evidence="5" id="KW-0411">Iron-sulfur</keyword>
<keyword evidence="1" id="KW-0408">Iron</keyword>
<comment type="similarity">
    <text evidence="6">Belongs to the class I-like SAM-binding methyltransferase superfamily. RNA M5U methyltransferase family.</text>
</comment>
<evidence type="ECO:0000313" key="9">
    <source>
        <dbReference type="Proteomes" id="UP001597371"/>
    </source>
</evidence>
<feature type="active site" description="Nucleophile" evidence="6">
    <location>
        <position position="363"/>
    </location>
</feature>
<dbReference type="EC" id="2.1.1.-" evidence="8"/>
<proteinExistence type="inferred from homology"/>